<evidence type="ECO:0000313" key="2">
    <source>
        <dbReference type="EMBL" id="ASU83347.1"/>
    </source>
</evidence>
<accession>A0A223S5I8</accession>
<evidence type="ECO:0000256" key="1">
    <source>
        <dbReference type="SAM" id="Phobius"/>
    </source>
</evidence>
<evidence type="ECO:0000313" key="3">
    <source>
        <dbReference type="Proteomes" id="UP000215005"/>
    </source>
</evidence>
<protein>
    <submittedName>
        <fullName evidence="2">Uncharacterized protein</fullName>
    </submittedName>
</protein>
<reference evidence="2 3" key="1">
    <citation type="submission" date="2017-08" db="EMBL/GenBank/DDBJ databases">
        <title>The complete genome sequence of Nocardiopsis gilva YIM 90087.</title>
        <authorList>
            <person name="Yin M."/>
            <person name="Tang S."/>
        </authorList>
    </citation>
    <scope>NUCLEOTIDE SEQUENCE [LARGE SCALE GENOMIC DNA]</scope>
    <source>
        <strain evidence="2 3">YIM 90087</strain>
    </source>
</reference>
<gene>
    <name evidence="2" type="ORF">CDO52_11670</name>
</gene>
<keyword evidence="1" id="KW-0472">Membrane</keyword>
<keyword evidence="3" id="KW-1185">Reference proteome</keyword>
<feature type="transmembrane region" description="Helical" evidence="1">
    <location>
        <begin position="83"/>
        <end position="112"/>
    </location>
</feature>
<feature type="transmembrane region" description="Helical" evidence="1">
    <location>
        <begin position="218"/>
        <end position="240"/>
    </location>
</feature>
<name>A0A223S5I8_9ACTN</name>
<dbReference type="Proteomes" id="UP000215005">
    <property type="component" value="Chromosome"/>
</dbReference>
<dbReference type="EMBL" id="CP022753">
    <property type="protein sequence ID" value="ASU83347.1"/>
    <property type="molecule type" value="Genomic_DNA"/>
</dbReference>
<feature type="transmembrane region" description="Helical" evidence="1">
    <location>
        <begin position="118"/>
        <end position="136"/>
    </location>
</feature>
<keyword evidence="1" id="KW-0812">Transmembrane</keyword>
<organism evidence="2 3">
    <name type="scientific">Nocardiopsis gilva YIM 90087</name>
    <dbReference type="NCBI Taxonomy" id="1235441"/>
    <lineage>
        <taxon>Bacteria</taxon>
        <taxon>Bacillati</taxon>
        <taxon>Actinomycetota</taxon>
        <taxon>Actinomycetes</taxon>
        <taxon>Streptosporangiales</taxon>
        <taxon>Nocardiopsidaceae</taxon>
        <taxon>Nocardiopsis</taxon>
    </lineage>
</organism>
<feature type="transmembrane region" description="Helical" evidence="1">
    <location>
        <begin position="143"/>
        <end position="164"/>
    </location>
</feature>
<dbReference type="KEGG" id="ngv:CDO52_11670"/>
<sequence>MALRGKAMWFAVLPFALISLLLLLRPVTAVVPAQEKAGKIVLMLVFLVPVGVGVAMADRFRRTRGSGIEELLASTPLAGPRRLLGVLFGGAAVASAPGLVISLGSGVYIAIADGAPSAPLWSVVAFAVLLLPACLWSGALTATLGLVLPVPVVRVLVAPLWLWFNWWNYTLRWVPTPTGTVLTPIGEYPGAAWFGVDTTWAGYGQVALLSPPTGPVPALVNLACVLGAVALFVWAARLIIDWKG</sequence>
<feature type="transmembrane region" description="Helical" evidence="1">
    <location>
        <begin position="39"/>
        <end position="57"/>
    </location>
</feature>
<dbReference type="AlphaFoldDB" id="A0A223S5I8"/>
<proteinExistence type="predicted"/>
<keyword evidence="1" id="KW-1133">Transmembrane helix</keyword>